<keyword evidence="7 12" id="KW-0479">Metal-binding</keyword>
<evidence type="ECO:0000256" key="10">
    <source>
        <dbReference type="ARBA" id="ARBA00031306"/>
    </source>
</evidence>
<comment type="catalytic activity">
    <reaction evidence="11 12">
        <text>L-threonyl-[protein] + FAD = FMN-L-threonyl-[protein] + AMP + H(+)</text>
        <dbReference type="Rhea" id="RHEA:36847"/>
        <dbReference type="Rhea" id="RHEA-COMP:11060"/>
        <dbReference type="Rhea" id="RHEA-COMP:11061"/>
        <dbReference type="ChEBI" id="CHEBI:15378"/>
        <dbReference type="ChEBI" id="CHEBI:30013"/>
        <dbReference type="ChEBI" id="CHEBI:57692"/>
        <dbReference type="ChEBI" id="CHEBI:74257"/>
        <dbReference type="ChEBI" id="CHEBI:456215"/>
        <dbReference type="EC" id="2.7.1.180"/>
    </reaction>
</comment>
<keyword evidence="6 12" id="KW-0808">Transferase</keyword>
<organism evidence="13 14">
    <name type="scientific">Candidatus Marimicrobium litorale</name>
    <dbReference type="NCBI Taxonomy" id="2518991"/>
    <lineage>
        <taxon>Bacteria</taxon>
        <taxon>Pseudomonadati</taxon>
        <taxon>Pseudomonadota</taxon>
        <taxon>Gammaproteobacteria</taxon>
        <taxon>Cellvibrionales</taxon>
        <taxon>Halieaceae</taxon>
        <taxon>Marimicrobium</taxon>
    </lineage>
</organism>
<evidence type="ECO:0000256" key="9">
    <source>
        <dbReference type="ARBA" id="ARBA00022842"/>
    </source>
</evidence>
<name>A0ABT3T260_9GAMM</name>
<evidence type="ECO:0000256" key="11">
    <source>
        <dbReference type="ARBA" id="ARBA00048540"/>
    </source>
</evidence>
<evidence type="ECO:0000256" key="2">
    <source>
        <dbReference type="ARBA" id="ARBA00008282"/>
    </source>
</evidence>
<evidence type="ECO:0000256" key="1">
    <source>
        <dbReference type="ARBA" id="ARBA00001946"/>
    </source>
</evidence>
<dbReference type="GO" id="GO:0016740">
    <property type="term" value="F:transferase activity"/>
    <property type="evidence" value="ECO:0007669"/>
    <property type="project" value="UniProtKB-KW"/>
</dbReference>
<dbReference type="PIRSF" id="PIRSF006268">
    <property type="entry name" value="ApbE"/>
    <property type="match status" value="1"/>
</dbReference>
<protein>
    <recommendedName>
        <fullName evidence="4 12">FAD:protein FMN transferase</fullName>
        <ecNumber evidence="3 12">2.7.1.180</ecNumber>
    </recommendedName>
    <alternativeName>
        <fullName evidence="10 12">Flavin transferase</fullName>
    </alternativeName>
</protein>
<keyword evidence="9 12" id="KW-0460">Magnesium</keyword>
<sequence>MTSVARHRLPNLTASHLRKWLFCLCVAFLPAACEVVETPLKLAGQTMGTTWHVTLIAPAGFFIDDIEPQIEDILGRVNAEMSTYQADSQIVRFNRQAPGVWFPVSRDFLRVLETALDVGARSGDAYDVTVAPLVDIWGFGPADAAIMPPSEEAIESALDRVGQDRLQLDAEHGRIMQREAVSLDFSSLAKGFAVDRIAEMLQQQGIDRFMVEVGGEIRLSGLSGRGDLWRIAIERPDASARSAVQPISLTDAAIATSGDYRNFFQLDGQRYSHMIDPRTGWPVAHDLVSVTVVHPSCTVADAWATALAVIGADRAMALAQEQALAVYFIRRVGDKLVHNHTPLFSAYLEENDNTGKQAGI</sequence>
<dbReference type="EMBL" id="SHNO01000001">
    <property type="protein sequence ID" value="MCX2976345.1"/>
    <property type="molecule type" value="Genomic_DNA"/>
</dbReference>
<dbReference type="InterPro" id="IPR024932">
    <property type="entry name" value="ApbE"/>
</dbReference>
<dbReference type="InterPro" id="IPR003374">
    <property type="entry name" value="ApbE-like_sf"/>
</dbReference>
<evidence type="ECO:0000256" key="8">
    <source>
        <dbReference type="ARBA" id="ARBA00022827"/>
    </source>
</evidence>
<dbReference type="Pfam" id="PF02424">
    <property type="entry name" value="ApbE"/>
    <property type="match status" value="1"/>
</dbReference>
<accession>A0ABT3T260</accession>
<dbReference type="EC" id="2.7.1.180" evidence="3 12"/>
<comment type="caution">
    <text evidence="13">The sequence shown here is derived from an EMBL/GenBank/DDBJ whole genome shotgun (WGS) entry which is preliminary data.</text>
</comment>
<keyword evidence="14" id="KW-1185">Reference proteome</keyword>
<dbReference type="PANTHER" id="PTHR30040:SF2">
    <property type="entry name" value="FAD:PROTEIN FMN TRANSFERASE"/>
    <property type="match status" value="1"/>
</dbReference>
<dbReference type="Proteomes" id="UP001143304">
    <property type="component" value="Unassembled WGS sequence"/>
</dbReference>
<keyword evidence="8 12" id="KW-0274">FAD</keyword>
<evidence type="ECO:0000256" key="3">
    <source>
        <dbReference type="ARBA" id="ARBA00011955"/>
    </source>
</evidence>
<comment type="similarity">
    <text evidence="2 12">Belongs to the ApbE family.</text>
</comment>
<evidence type="ECO:0000256" key="6">
    <source>
        <dbReference type="ARBA" id="ARBA00022679"/>
    </source>
</evidence>
<evidence type="ECO:0000313" key="14">
    <source>
        <dbReference type="Proteomes" id="UP001143304"/>
    </source>
</evidence>
<dbReference type="Gene3D" id="3.10.520.10">
    <property type="entry name" value="ApbE-like domains"/>
    <property type="match status" value="1"/>
</dbReference>
<keyword evidence="5 12" id="KW-0285">Flavoprotein</keyword>
<evidence type="ECO:0000256" key="4">
    <source>
        <dbReference type="ARBA" id="ARBA00016337"/>
    </source>
</evidence>
<evidence type="ECO:0000313" key="13">
    <source>
        <dbReference type="EMBL" id="MCX2976345.1"/>
    </source>
</evidence>
<comment type="cofactor">
    <cofactor evidence="1">
        <name>Mg(2+)</name>
        <dbReference type="ChEBI" id="CHEBI:18420"/>
    </cofactor>
</comment>
<evidence type="ECO:0000256" key="7">
    <source>
        <dbReference type="ARBA" id="ARBA00022723"/>
    </source>
</evidence>
<dbReference type="PANTHER" id="PTHR30040">
    <property type="entry name" value="THIAMINE BIOSYNTHESIS LIPOPROTEIN APBE"/>
    <property type="match status" value="1"/>
</dbReference>
<reference evidence="13" key="1">
    <citation type="submission" date="2019-02" db="EMBL/GenBank/DDBJ databases">
        <authorList>
            <person name="Li S.-H."/>
        </authorList>
    </citation>
    <scope>NUCLEOTIDE SEQUENCE</scope>
    <source>
        <strain evidence="13">IMCC11814</strain>
    </source>
</reference>
<evidence type="ECO:0000256" key="5">
    <source>
        <dbReference type="ARBA" id="ARBA00022630"/>
    </source>
</evidence>
<gene>
    <name evidence="13" type="ORF">EYC82_03120</name>
</gene>
<evidence type="ECO:0000256" key="12">
    <source>
        <dbReference type="PIRNR" id="PIRNR006268"/>
    </source>
</evidence>
<proteinExistence type="inferred from homology"/>
<dbReference type="SUPFAM" id="SSF143631">
    <property type="entry name" value="ApbE-like"/>
    <property type="match status" value="1"/>
</dbReference>